<evidence type="ECO:0000313" key="2">
    <source>
        <dbReference type="EMBL" id="QGG81090.1"/>
    </source>
</evidence>
<dbReference type="Proteomes" id="UP000388235">
    <property type="component" value="Chromosome"/>
</dbReference>
<dbReference type="KEGG" id="llp:GH975_11160"/>
<gene>
    <name evidence="2" type="ORF">GH975_11160</name>
</gene>
<feature type="domain" description="Aminoglycoside phosphotransferase" evidence="1">
    <location>
        <begin position="116"/>
        <end position="276"/>
    </location>
</feature>
<dbReference type="EMBL" id="CP045871">
    <property type="protein sequence ID" value="QGG81090.1"/>
    <property type="molecule type" value="Genomic_DNA"/>
</dbReference>
<proteinExistence type="predicted"/>
<protein>
    <submittedName>
        <fullName evidence="2">AAA family ATPase</fullName>
    </submittedName>
</protein>
<dbReference type="SUPFAM" id="SSF56112">
    <property type="entry name" value="Protein kinase-like (PK-like)"/>
    <property type="match status" value="1"/>
</dbReference>
<dbReference type="InterPro" id="IPR052732">
    <property type="entry name" value="Cell-binding_unc_protein"/>
</dbReference>
<dbReference type="RefSeq" id="WP_153714593.1">
    <property type="nucleotide sequence ID" value="NZ_CP045871.1"/>
</dbReference>
<sequence length="520" mass="58243">MQSVNLSVLKQPEFWGVTAEQFEIKETHLSWVFLAGDDAWKLKKPVALYFVDTSTLENRAFFCDEEIRLNRRTAPDYYLGVATLNGDPDAPTLNGSGELLDTLVHMRRWNSEQQLDGHPLLTDDAATLAVYLAHYQAQCAPAPSDSPFGDPTELAAPALLNFQQVQPVLSERQDLEQLEQLSGWADEALKRLWPRMSERKDQGRVREVHGDLHAGHIIVDDWGYHCVDCVEYRSEFRFVDVISEIANLVMDLEARGQQAFANRLINAWLETTGDYHGMWVYLPYKAYRAMVRAKSALLQLEPAKISAEASTAPLTLYRQYADRAESYTQVAHRFLIITQGTIGCGKGELSNRLVEDLGVIRLRTDVERRRMNGMAIDAPTDAELDAGIHGDAASDEVYRVLARHAEQLLRAGFPVMVSGSFLKAKQRERFQRLADAQGVLMVILKCEPPSAWVAQQIRERAVVAADTNRANLNVLAHQRAAMEPLSGDEETRTRVIDSSDKAAVAALSTSLKQALQPHYG</sequence>
<dbReference type="InterPro" id="IPR011009">
    <property type="entry name" value="Kinase-like_dom_sf"/>
</dbReference>
<accession>A0A5Q2QGW9</accession>
<dbReference type="Pfam" id="PF01636">
    <property type="entry name" value="APH"/>
    <property type="match status" value="1"/>
</dbReference>
<dbReference type="InterPro" id="IPR027417">
    <property type="entry name" value="P-loop_NTPase"/>
</dbReference>
<dbReference type="PANTHER" id="PTHR43883">
    <property type="entry name" value="SLR0207 PROTEIN"/>
    <property type="match status" value="1"/>
</dbReference>
<dbReference type="PANTHER" id="PTHR43883:SF1">
    <property type="entry name" value="GLUCONOKINASE"/>
    <property type="match status" value="1"/>
</dbReference>
<dbReference type="AlphaFoldDB" id="A0A5Q2QGW9"/>
<keyword evidence="3" id="KW-1185">Reference proteome</keyword>
<name>A0A5Q2QGW9_9GAMM</name>
<dbReference type="Pfam" id="PF13671">
    <property type="entry name" value="AAA_33"/>
    <property type="match status" value="1"/>
</dbReference>
<dbReference type="InterPro" id="IPR002575">
    <property type="entry name" value="Aminoglycoside_PTrfase"/>
</dbReference>
<dbReference type="OrthoDB" id="9810277at2"/>
<dbReference type="SUPFAM" id="SSF52540">
    <property type="entry name" value="P-loop containing nucleoside triphosphate hydrolases"/>
    <property type="match status" value="1"/>
</dbReference>
<reference evidence="2 3" key="1">
    <citation type="submission" date="2019-11" db="EMBL/GenBank/DDBJ databases">
        <authorList>
            <person name="Khan S.A."/>
            <person name="Jeon C.O."/>
            <person name="Chun B.H."/>
        </authorList>
    </citation>
    <scope>NUCLEOTIDE SEQUENCE [LARGE SCALE GENOMIC DNA]</scope>
    <source>
        <strain evidence="2 3">IMCC 1097</strain>
    </source>
</reference>
<evidence type="ECO:0000313" key="3">
    <source>
        <dbReference type="Proteomes" id="UP000388235"/>
    </source>
</evidence>
<organism evidence="2 3">
    <name type="scientific">Litorivicinus lipolyticus</name>
    <dbReference type="NCBI Taxonomy" id="418701"/>
    <lineage>
        <taxon>Bacteria</taxon>
        <taxon>Pseudomonadati</taxon>
        <taxon>Pseudomonadota</taxon>
        <taxon>Gammaproteobacteria</taxon>
        <taxon>Oceanospirillales</taxon>
        <taxon>Litorivicinaceae</taxon>
        <taxon>Litorivicinus</taxon>
    </lineage>
</organism>
<evidence type="ECO:0000259" key="1">
    <source>
        <dbReference type="Pfam" id="PF01636"/>
    </source>
</evidence>
<dbReference type="Gene3D" id="3.40.50.300">
    <property type="entry name" value="P-loop containing nucleotide triphosphate hydrolases"/>
    <property type="match status" value="1"/>
</dbReference>